<dbReference type="SMART" id="SM00382">
    <property type="entry name" value="AAA"/>
    <property type="match status" value="1"/>
</dbReference>
<dbReference type="Gene3D" id="1.10.3710.10">
    <property type="entry name" value="DNA polymerase III clamp loader subunits, C-terminal domain"/>
    <property type="match status" value="1"/>
</dbReference>
<comment type="caution">
    <text evidence="5">The sequence shown here is derived from an EMBL/GenBank/DDBJ whole genome shotgun (WGS) entry which is preliminary data.</text>
</comment>
<dbReference type="Gene3D" id="3.40.50.150">
    <property type="entry name" value="Vaccinia Virus protein VP39"/>
    <property type="match status" value="1"/>
</dbReference>
<dbReference type="InterPro" id="IPR021886">
    <property type="entry name" value="MgsA_C"/>
</dbReference>
<dbReference type="Pfam" id="PF12002">
    <property type="entry name" value="MgsA_C"/>
    <property type="match status" value="1"/>
</dbReference>
<dbReference type="CDD" id="cd18139">
    <property type="entry name" value="HLD_clamp_RarA"/>
    <property type="match status" value="1"/>
</dbReference>
<evidence type="ECO:0000313" key="6">
    <source>
        <dbReference type="Proteomes" id="UP000664844"/>
    </source>
</evidence>
<dbReference type="Gene3D" id="1.10.8.60">
    <property type="match status" value="1"/>
</dbReference>
<dbReference type="CDD" id="cd00009">
    <property type="entry name" value="AAA"/>
    <property type="match status" value="1"/>
</dbReference>
<dbReference type="NCBIfam" id="NF009883">
    <property type="entry name" value="PRK13341.1-4"/>
    <property type="match status" value="1"/>
</dbReference>
<dbReference type="EMBL" id="JAFLQW010000626">
    <property type="protein sequence ID" value="MBO0352039.1"/>
    <property type="molecule type" value="Genomic_DNA"/>
</dbReference>
<reference evidence="5 6" key="1">
    <citation type="submission" date="2021-03" db="EMBL/GenBank/DDBJ databases">
        <title>Metabolic Capacity of the Antarctic Cyanobacterium Phormidium pseudopriestleyi that Sustains Oxygenic Photosynthesis in the Presence of Hydrogen Sulfide.</title>
        <authorList>
            <person name="Lumian J.E."/>
            <person name="Jungblut A.D."/>
            <person name="Dillon M.L."/>
            <person name="Hawes I."/>
            <person name="Doran P.T."/>
            <person name="Mackey T.J."/>
            <person name="Dick G.J."/>
            <person name="Grettenberger C.L."/>
            <person name="Sumner D.Y."/>
        </authorList>
    </citation>
    <scope>NUCLEOTIDE SEQUENCE [LARGE SCALE GENOMIC DNA]</scope>
    <source>
        <strain evidence="5 6">FRX01</strain>
    </source>
</reference>
<dbReference type="NCBIfam" id="NF009881">
    <property type="entry name" value="PRK13341.1-2"/>
    <property type="match status" value="1"/>
</dbReference>
<dbReference type="InterPro" id="IPR032423">
    <property type="entry name" value="AAA_assoc_2"/>
</dbReference>
<feature type="domain" description="AAA+ ATPase" evidence="4">
    <location>
        <begin position="50"/>
        <end position="167"/>
    </location>
</feature>
<evidence type="ECO:0000256" key="3">
    <source>
        <dbReference type="ARBA" id="ARBA00022840"/>
    </source>
</evidence>
<sequence>MKFKTKTQPNLDKDAPLAARMRPRFLEEFIGQEHILGEGRLLRRAIQADQLSSLIFYGPPGTGKTTLARVIANSTKAQFIAINAVLSGVKEIREAIASAQQHRQDSEQRTILFVDEVHRFNKSQQDALLPWVENGTVILIGATTENPYFEVNKALVSRSRIFQLTPLTPTDLQDICEQTLRDGDRGYGHLKVHLDAQATAHLVDVANGDARSLLNALELAVETTPPDDTGKIRITLEVAEESIQKRAVLYDKEGDAHFDTISAFIKSLRGSDPDAALYWLAKMVYAGEDPRFIFRRMLILASEDIGLADPNALVIVNACAQTFDRVGMPEGRYHLAQATLYLATAAKSNSIMGFFDALATVEKEREAEVPSHLKDANRDKKGFGHGAGYLYPHAYRDHWVEQQYLPQSLQGRVFYQPSNQGKEAEIATLVARQREAQLAAMVEGVGVAPSEILTYGSGDRMAERWLHRTLGQVGDRLSQVRDRLFEMAQPQRHHLILDLNAQSGLLTWEAVRRVPEGGVYAIARHASEVSALTEQSASLPELMRPRVMASSLAQIRQTLDKQAPGVKFDRIMGRNALVREGDKMAIARGLVSLLSESGGLVLGETLPRYTQRLYRLLEGKGLKQNLGDRLMSAEEAIYQDSTDPMVNWDGEELQRCLESVGFRVELQIERSHQELHITPAMLDRWFTPSKSEKPSYGDRLVQMLSVTEVQTVEFAFQRHLLHQTVQWSSAIGFICATVEF</sequence>
<dbReference type="InterPro" id="IPR003593">
    <property type="entry name" value="AAA+_ATPase"/>
</dbReference>
<dbReference type="SUPFAM" id="SSF52540">
    <property type="entry name" value="P-loop containing nucleoside triphosphate hydrolases"/>
    <property type="match status" value="1"/>
</dbReference>
<dbReference type="Pfam" id="PF00004">
    <property type="entry name" value="AAA"/>
    <property type="match status" value="1"/>
</dbReference>
<dbReference type="Gene3D" id="1.20.272.10">
    <property type="match status" value="1"/>
</dbReference>
<dbReference type="Pfam" id="PF16193">
    <property type="entry name" value="AAA_assoc_2"/>
    <property type="match status" value="1"/>
</dbReference>
<dbReference type="Gene3D" id="3.40.50.300">
    <property type="entry name" value="P-loop containing nucleotide triphosphate hydrolases"/>
    <property type="match status" value="1"/>
</dbReference>
<organism evidence="5 6">
    <name type="scientific">Phormidium pseudopriestleyi FRX01</name>
    <dbReference type="NCBI Taxonomy" id="1759528"/>
    <lineage>
        <taxon>Bacteria</taxon>
        <taxon>Bacillati</taxon>
        <taxon>Cyanobacteriota</taxon>
        <taxon>Cyanophyceae</taxon>
        <taxon>Oscillatoriophycideae</taxon>
        <taxon>Oscillatoriales</taxon>
        <taxon>Oscillatoriaceae</taxon>
        <taxon>Phormidium</taxon>
    </lineage>
</organism>
<dbReference type="PANTHER" id="PTHR13779:SF7">
    <property type="entry name" value="ATPASE WRNIP1"/>
    <property type="match status" value="1"/>
</dbReference>
<evidence type="ECO:0000313" key="5">
    <source>
        <dbReference type="EMBL" id="MBO0352039.1"/>
    </source>
</evidence>
<dbReference type="InterPro" id="IPR008921">
    <property type="entry name" value="DNA_pol3_clamp-load_cplx_C"/>
</dbReference>
<dbReference type="InterPro" id="IPR051314">
    <property type="entry name" value="AAA_ATPase_RarA/MGS1/WRNIP1"/>
</dbReference>
<comment type="similarity">
    <text evidence="1">Belongs to the AAA ATPase family. RarA/MGS1/WRNIP1 subfamily.</text>
</comment>
<keyword evidence="3" id="KW-0067">ATP-binding</keyword>
<name>A0ABS3FY25_9CYAN</name>
<dbReference type="InterPro" id="IPR003959">
    <property type="entry name" value="ATPase_AAA_core"/>
</dbReference>
<dbReference type="SUPFAM" id="SSF53335">
    <property type="entry name" value="S-adenosyl-L-methionine-dependent methyltransferases"/>
    <property type="match status" value="1"/>
</dbReference>
<dbReference type="SUPFAM" id="SSF48019">
    <property type="entry name" value="post-AAA+ oligomerization domain-like"/>
    <property type="match status" value="1"/>
</dbReference>
<keyword evidence="6" id="KW-1185">Reference proteome</keyword>
<accession>A0ABS3FY25</accession>
<evidence type="ECO:0000259" key="4">
    <source>
        <dbReference type="SMART" id="SM00382"/>
    </source>
</evidence>
<gene>
    <name evidence="5" type="ORF">J0895_23740</name>
</gene>
<keyword evidence="2" id="KW-0547">Nucleotide-binding</keyword>
<dbReference type="InterPro" id="IPR029063">
    <property type="entry name" value="SAM-dependent_MTases_sf"/>
</dbReference>
<evidence type="ECO:0000256" key="2">
    <source>
        <dbReference type="ARBA" id="ARBA00022741"/>
    </source>
</evidence>
<dbReference type="PANTHER" id="PTHR13779">
    <property type="entry name" value="WERNER HELICASE-INTERACTING PROTEIN 1 FAMILY MEMBER"/>
    <property type="match status" value="1"/>
</dbReference>
<evidence type="ECO:0000256" key="1">
    <source>
        <dbReference type="ARBA" id="ARBA00008959"/>
    </source>
</evidence>
<dbReference type="Proteomes" id="UP000664844">
    <property type="component" value="Unassembled WGS sequence"/>
</dbReference>
<dbReference type="InterPro" id="IPR027417">
    <property type="entry name" value="P-loop_NTPase"/>
</dbReference>
<proteinExistence type="inferred from homology"/>
<protein>
    <submittedName>
        <fullName evidence="5">AAA family ATPase</fullName>
    </submittedName>
</protein>